<evidence type="ECO:0000313" key="3">
    <source>
        <dbReference type="EMBL" id="OQE03646.1"/>
    </source>
</evidence>
<protein>
    <recommendedName>
        <fullName evidence="2">Reverse transcriptase Ty1/copia-type domain-containing protein</fullName>
    </recommendedName>
</protein>
<comment type="caution">
    <text evidence="3">The sequence shown here is derived from an EMBL/GenBank/DDBJ whole genome shotgun (WGS) entry which is preliminary data.</text>
</comment>
<feature type="region of interest" description="Disordered" evidence="1">
    <location>
        <begin position="120"/>
        <end position="140"/>
    </location>
</feature>
<evidence type="ECO:0000259" key="2">
    <source>
        <dbReference type="Pfam" id="PF07727"/>
    </source>
</evidence>
<organism evidence="3 4">
    <name type="scientific">Penicillium solitum</name>
    <dbReference type="NCBI Taxonomy" id="60172"/>
    <lineage>
        <taxon>Eukaryota</taxon>
        <taxon>Fungi</taxon>
        <taxon>Dikarya</taxon>
        <taxon>Ascomycota</taxon>
        <taxon>Pezizomycotina</taxon>
        <taxon>Eurotiomycetes</taxon>
        <taxon>Eurotiomycetidae</taxon>
        <taxon>Eurotiales</taxon>
        <taxon>Aspergillaceae</taxon>
        <taxon>Penicillium</taxon>
    </lineage>
</organism>
<dbReference type="Proteomes" id="UP000191612">
    <property type="component" value="Unassembled WGS sequence"/>
</dbReference>
<dbReference type="AlphaFoldDB" id="A0A1V6RPR5"/>
<name>A0A1V6RPR5_9EURO</name>
<evidence type="ECO:0000313" key="4">
    <source>
        <dbReference type="Proteomes" id="UP000191612"/>
    </source>
</evidence>
<proteinExistence type="predicted"/>
<dbReference type="STRING" id="60172.A0A1V6RPR5"/>
<dbReference type="EMBL" id="MDYO01000001">
    <property type="protein sequence ID" value="OQE03646.1"/>
    <property type="molecule type" value="Genomic_DNA"/>
</dbReference>
<reference evidence="4" key="1">
    <citation type="journal article" date="2017" name="Nat. Microbiol.">
        <title>Global analysis of biosynthetic gene clusters reveals vast potential of secondary metabolite production in Penicillium species.</title>
        <authorList>
            <person name="Nielsen J.C."/>
            <person name="Grijseels S."/>
            <person name="Prigent S."/>
            <person name="Ji B."/>
            <person name="Dainat J."/>
            <person name="Nielsen K.F."/>
            <person name="Frisvad J.C."/>
            <person name="Workman M."/>
            <person name="Nielsen J."/>
        </authorList>
    </citation>
    <scope>NUCLEOTIDE SEQUENCE [LARGE SCALE GENOMIC DNA]</scope>
    <source>
        <strain evidence="4">IBT 29525</strain>
    </source>
</reference>
<feature type="domain" description="Reverse transcriptase Ty1/copia-type" evidence="2">
    <location>
        <begin position="41"/>
        <end position="117"/>
    </location>
</feature>
<dbReference type="InterPro" id="IPR013103">
    <property type="entry name" value="RVT_2"/>
</dbReference>
<accession>A0A1V6RPR5</accession>
<dbReference type="Pfam" id="PF07727">
    <property type="entry name" value="RVT_2"/>
    <property type="match status" value="1"/>
</dbReference>
<sequence>MEMFIRIGMYTSKWYGAPNLHNCYSIESLAIPPTVWIIFGVIYVYVDDFLIAAANSHEINQVQRALEREFRLNDLGTPRSFLGIQFDFQADGSVSIHQYQYIQKLLSDFRMETCQMKGSAMNPKQVLNRRPDEEPPNEETKARFATAVGSLMDLVVGTRPDIAFALGTLSRFTSQPQPHHQVVYVGGH</sequence>
<gene>
    <name evidence="3" type="ORF">PENSOL_c001G05386</name>
</gene>
<feature type="compositionally biased region" description="Basic and acidic residues" evidence="1">
    <location>
        <begin position="129"/>
        <end position="140"/>
    </location>
</feature>
<evidence type="ECO:0000256" key="1">
    <source>
        <dbReference type="SAM" id="MobiDB-lite"/>
    </source>
</evidence>
<keyword evidence="4" id="KW-1185">Reference proteome</keyword>